<dbReference type="InterPro" id="IPR029033">
    <property type="entry name" value="His_PPase_superfam"/>
</dbReference>
<dbReference type="RefSeq" id="WP_132692806.1">
    <property type="nucleotide sequence ID" value="NZ_SKBU01000038.1"/>
</dbReference>
<reference evidence="5 6" key="1">
    <citation type="submission" date="2019-03" db="EMBL/GenBank/DDBJ databases">
        <title>Whole genome sequence of a novel Rubrobacter taiwanensis strain, isolated from Yellowstone National Park.</title>
        <authorList>
            <person name="Freed S."/>
            <person name="Ramaley R.F."/>
            <person name="Kyndt J.A."/>
        </authorList>
    </citation>
    <scope>NUCLEOTIDE SEQUENCE [LARGE SCALE GENOMIC DNA]</scope>
    <source>
        <strain evidence="5 6">Yellowstone</strain>
    </source>
</reference>
<evidence type="ECO:0000256" key="2">
    <source>
        <dbReference type="ARBA" id="ARBA00023235"/>
    </source>
</evidence>
<keyword evidence="2" id="KW-0413">Isomerase</keyword>
<organism evidence="5 6">
    <name type="scientific">Rubrobacter taiwanensis</name>
    <dbReference type="NCBI Taxonomy" id="185139"/>
    <lineage>
        <taxon>Bacteria</taxon>
        <taxon>Bacillati</taxon>
        <taxon>Actinomycetota</taxon>
        <taxon>Rubrobacteria</taxon>
        <taxon>Rubrobacterales</taxon>
        <taxon>Rubrobacteraceae</taxon>
        <taxon>Rubrobacter</taxon>
    </lineage>
</organism>
<dbReference type="Gene3D" id="3.40.50.1240">
    <property type="entry name" value="Phosphoglycerate mutase-like"/>
    <property type="match status" value="1"/>
</dbReference>
<evidence type="ECO:0000256" key="1">
    <source>
        <dbReference type="ARBA" id="ARBA00023152"/>
    </source>
</evidence>
<dbReference type="GO" id="GO:0005737">
    <property type="term" value="C:cytoplasm"/>
    <property type="evidence" value="ECO:0007669"/>
    <property type="project" value="TreeGrafter"/>
</dbReference>
<keyword evidence="1" id="KW-0324">Glycolysis</keyword>
<keyword evidence="6" id="KW-1185">Reference proteome</keyword>
<dbReference type="InterPro" id="IPR001345">
    <property type="entry name" value="PG/BPGM_mutase_AS"/>
</dbReference>
<accession>A0A4R1B9R8</accession>
<comment type="caution">
    <text evidence="5">The sequence shown here is derived from an EMBL/GenBank/DDBJ whole genome shotgun (WGS) entry which is preliminary data.</text>
</comment>
<dbReference type="AlphaFoldDB" id="A0A4R1B9R8"/>
<sequence>MEGGVEAILVRHGESTANARGIWQGRLDFPLSRQGWRQAAQLGRALRSRPVAAIYSSPQLRAVQTARAVAGELGRPPGAVVLLDGLAERHGGILQGTAWAELEARDPELVRRFWSLPDGERWQLLGAESTPAVVERSRQALEEIRGRHGPDEAAVVVSHGGLLETLLMDLLGAEALGGRRLPNASVTRLLLADPAPRLLELGSTAHLEGGGEAPPGPAGW</sequence>
<dbReference type="InterPro" id="IPR050275">
    <property type="entry name" value="PGM_Phosphatase"/>
</dbReference>
<dbReference type="OrthoDB" id="4697614at2"/>
<dbReference type="EMBL" id="SKBU01000038">
    <property type="protein sequence ID" value="TCJ13638.1"/>
    <property type="molecule type" value="Genomic_DNA"/>
</dbReference>
<dbReference type="Pfam" id="PF00300">
    <property type="entry name" value="His_Phos_1"/>
    <property type="match status" value="1"/>
</dbReference>
<evidence type="ECO:0000313" key="6">
    <source>
        <dbReference type="Proteomes" id="UP000295244"/>
    </source>
</evidence>
<proteinExistence type="predicted"/>
<feature type="binding site" evidence="4">
    <location>
        <position position="61"/>
    </location>
    <ligand>
        <name>substrate</name>
    </ligand>
</feature>
<protein>
    <submittedName>
        <fullName evidence="5">Histidine phosphatase family protein</fullName>
    </submittedName>
</protein>
<feature type="active site" description="Proton donor/acceptor" evidence="3">
    <location>
        <position position="88"/>
    </location>
</feature>
<evidence type="ECO:0000256" key="4">
    <source>
        <dbReference type="PIRSR" id="PIRSR613078-2"/>
    </source>
</evidence>
<evidence type="ECO:0000313" key="5">
    <source>
        <dbReference type="EMBL" id="TCJ13638.1"/>
    </source>
</evidence>
<feature type="binding site" evidence="4">
    <location>
        <begin position="11"/>
        <end position="18"/>
    </location>
    <ligand>
        <name>substrate</name>
    </ligand>
</feature>
<dbReference type="SMART" id="SM00855">
    <property type="entry name" value="PGAM"/>
    <property type="match status" value="1"/>
</dbReference>
<dbReference type="GO" id="GO:0016791">
    <property type="term" value="F:phosphatase activity"/>
    <property type="evidence" value="ECO:0007669"/>
    <property type="project" value="TreeGrafter"/>
</dbReference>
<dbReference type="PANTHER" id="PTHR48100">
    <property type="entry name" value="BROAD-SPECIFICITY PHOSPHATASE YOR283W-RELATED"/>
    <property type="match status" value="1"/>
</dbReference>
<dbReference type="PANTHER" id="PTHR48100:SF1">
    <property type="entry name" value="HISTIDINE PHOSPHATASE FAMILY PROTEIN-RELATED"/>
    <property type="match status" value="1"/>
</dbReference>
<dbReference type="CDD" id="cd07067">
    <property type="entry name" value="HP_PGM_like"/>
    <property type="match status" value="1"/>
</dbReference>
<gene>
    <name evidence="5" type="ORF">E0L93_14565</name>
</gene>
<evidence type="ECO:0000256" key="3">
    <source>
        <dbReference type="PIRSR" id="PIRSR613078-1"/>
    </source>
</evidence>
<name>A0A4R1B9R8_9ACTN</name>
<feature type="active site" description="Tele-phosphohistidine intermediate" evidence="3">
    <location>
        <position position="12"/>
    </location>
</feature>
<dbReference type="InterPro" id="IPR013078">
    <property type="entry name" value="His_Pase_superF_clade-1"/>
</dbReference>
<dbReference type="SUPFAM" id="SSF53254">
    <property type="entry name" value="Phosphoglycerate mutase-like"/>
    <property type="match status" value="1"/>
</dbReference>
<dbReference type="Proteomes" id="UP000295244">
    <property type="component" value="Unassembled WGS sequence"/>
</dbReference>
<dbReference type="PROSITE" id="PS00175">
    <property type="entry name" value="PG_MUTASE"/>
    <property type="match status" value="1"/>
</dbReference>